<accession>A0ABW0VHR8</accession>
<evidence type="ECO:0000313" key="2">
    <source>
        <dbReference type="EMBL" id="MFC5645063.1"/>
    </source>
</evidence>
<evidence type="ECO:0000313" key="3">
    <source>
        <dbReference type="Proteomes" id="UP001596066"/>
    </source>
</evidence>
<sequence length="266" mass="28980">MRGVGGLVFRRWWFVRLLSAPPDEPGRRLPERERRELVLREWEVLRERLARIAAERVTAAGELFRAAELRLPAEASASGAESPADSAARTAYLWALEAYEAAGRLLDQADDPHTDLPDLAAAVVLAEQAVERLAAAHTLYAGARPAPLAVRCFYNPLHGPAVPAAAPDRPGKKQRQRPTRGAREAAADRRPACRSCRRAILAGETPDVLPALLPAKAAGRRTGPVLVPYYTVPQQWSPWSATACGAYDPDAPALVLRGAHHRHPPH</sequence>
<protein>
    <submittedName>
        <fullName evidence="2">Uncharacterized protein</fullName>
    </submittedName>
</protein>
<gene>
    <name evidence="2" type="ORF">ACFPZF_27365</name>
</gene>
<organism evidence="2 3">
    <name type="scientific">Kitasatospora cinereorecta</name>
    <dbReference type="NCBI Taxonomy" id="285560"/>
    <lineage>
        <taxon>Bacteria</taxon>
        <taxon>Bacillati</taxon>
        <taxon>Actinomycetota</taxon>
        <taxon>Actinomycetes</taxon>
        <taxon>Kitasatosporales</taxon>
        <taxon>Streptomycetaceae</taxon>
        <taxon>Kitasatospora</taxon>
    </lineage>
</organism>
<dbReference type="EMBL" id="JBHSOC010000061">
    <property type="protein sequence ID" value="MFC5645063.1"/>
    <property type="molecule type" value="Genomic_DNA"/>
</dbReference>
<name>A0ABW0VHR8_9ACTN</name>
<comment type="caution">
    <text evidence="2">The sequence shown here is derived from an EMBL/GenBank/DDBJ whole genome shotgun (WGS) entry which is preliminary data.</text>
</comment>
<keyword evidence="3" id="KW-1185">Reference proteome</keyword>
<proteinExistence type="predicted"/>
<dbReference type="RefSeq" id="WP_346146892.1">
    <property type="nucleotide sequence ID" value="NZ_BAAAUA010000030.1"/>
</dbReference>
<feature type="region of interest" description="Disordered" evidence="1">
    <location>
        <begin position="163"/>
        <end position="188"/>
    </location>
</feature>
<reference evidence="3" key="1">
    <citation type="journal article" date="2019" name="Int. J. Syst. Evol. Microbiol.">
        <title>The Global Catalogue of Microorganisms (GCM) 10K type strain sequencing project: providing services to taxonomists for standard genome sequencing and annotation.</title>
        <authorList>
            <consortium name="The Broad Institute Genomics Platform"/>
            <consortium name="The Broad Institute Genome Sequencing Center for Infectious Disease"/>
            <person name="Wu L."/>
            <person name="Ma J."/>
        </authorList>
    </citation>
    <scope>NUCLEOTIDE SEQUENCE [LARGE SCALE GENOMIC DNA]</scope>
    <source>
        <strain evidence="3">CGMCC 4.1622</strain>
    </source>
</reference>
<dbReference type="Proteomes" id="UP001596066">
    <property type="component" value="Unassembled WGS sequence"/>
</dbReference>
<evidence type="ECO:0000256" key="1">
    <source>
        <dbReference type="SAM" id="MobiDB-lite"/>
    </source>
</evidence>